<keyword evidence="1" id="KW-1133">Transmembrane helix</keyword>
<evidence type="ECO:0000313" key="2">
    <source>
        <dbReference type="EMBL" id="TGL23019.1"/>
    </source>
</evidence>
<keyword evidence="3" id="KW-1185">Reference proteome</keyword>
<feature type="transmembrane region" description="Helical" evidence="1">
    <location>
        <begin position="6"/>
        <end position="25"/>
    </location>
</feature>
<comment type="caution">
    <text evidence="2">The sequence shown here is derived from an EMBL/GenBank/DDBJ whole genome shotgun (WGS) entry which is preliminary data.</text>
</comment>
<evidence type="ECO:0000256" key="1">
    <source>
        <dbReference type="SAM" id="Phobius"/>
    </source>
</evidence>
<gene>
    <name evidence="2" type="ORF">EHQ46_06085</name>
</gene>
<protein>
    <submittedName>
        <fullName evidence="2">Uncharacterized protein</fullName>
    </submittedName>
</protein>
<evidence type="ECO:0000313" key="3">
    <source>
        <dbReference type="Proteomes" id="UP000298200"/>
    </source>
</evidence>
<keyword evidence="1" id="KW-0472">Membrane</keyword>
<sequence>MNENITRIIIGFTVPLIIFLIKIIFRHAIFTLNHWFIKQVGSIKWFEGDLSGNWQLIWKLSQKESKTKKFESNNTFSGTVFHFGKFVAFECKFNNIYYYFNGKIDNPNKLTGSWYSIYKYGYHGVYQAHVNYELNSIIGKWIGFNSNNEILANDLKLKKL</sequence>
<keyword evidence="1" id="KW-0812">Transmembrane</keyword>
<proteinExistence type="predicted"/>
<dbReference type="EMBL" id="RQFU01000009">
    <property type="protein sequence ID" value="TGL23019.1"/>
    <property type="molecule type" value="Genomic_DNA"/>
</dbReference>
<dbReference type="RefSeq" id="WP_135634272.1">
    <property type="nucleotide sequence ID" value="NZ_RQFU01000009.1"/>
</dbReference>
<accession>A0ABY2M538</accession>
<reference evidence="3" key="1">
    <citation type="journal article" date="2019" name="PLoS Negl. Trop. Dis.">
        <title>Revisiting the worldwide diversity of Leptospira species in the environment.</title>
        <authorList>
            <person name="Vincent A.T."/>
            <person name="Schiettekatte O."/>
            <person name="Bourhy P."/>
            <person name="Veyrier F.J."/>
            <person name="Picardeau M."/>
        </authorList>
    </citation>
    <scope>NUCLEOTIDE SEQUENCE [LARGE SCALE GENOMIC DNA]</scope>
    <source>
        <strain evidence="3">201800272</strain>
    </source>
</reference>
<organism evidence="2 3">
    <name type="scientific">Leptospira yanagawae</name>
    <dbReference type="NCBI Taxonomy" id="293069"/>
    <lineage>
        <taxon>Bacteria</taxon>
        <taxon>Pseudomonadati</taxon>
        <taxon>Spirochaetota</taxon>
        <taxon>Spirochaetia</taxon>
        <taxon>Leptospirales</taxon>
        <taxon>Leptospiraceae</taxon>
        <taxon>Leptospira</taxon>
    </lineage>
</organism>
<dbReference type="Proteomes" id="UP000298200">
    <property type="component" value="Unassembled WGS sequence"/>
</dbReference>
<name>A0ABY2M538_9LEPT</name>